<name>A0A1X1D3D2_9GAMM</name>
<sequence length="261" mass="27458">MTNAKRTAIITGAGQGIGRGIALRLAKDGLAVTINDLVRAQDAIEKTAEMIEKAGGTCRVTTGDVSRQADVDALVAGHVEAYRGLDVMVANAGIAETVHFMETTPEILDKTLAVNVKGVFNCYRAAAAQMIKQGQGGRLIAAGSVSAHKGGEWQSAYVASKFAVRGLNQTVALELAKYGITANIYSPGVVETPMWDSIDDVVTTFENKPKGSQFAKMLPNIALGRYAKPEDVAAVVSFLASEDSAYVTGQSIVVDGGIYFV</sequence>
<organism evidence="2 3">
    <name type="scientific">Pantoea rwandensis</name>
    <dbReference type="NCBI Taxonomy" id="1076550"/>
    <lineage>
        <taxon>Bacteria</taxon>
        <taxon>Pseudomonadati</taxon>
        <taxon>Pseudomonadota</taxon>
        <taxon>Gammaproteobacteria</taxon>
        <taxon>Enterobacterales</taxon>
        <taxon>Erwiniaceae</taxon>
        <taxon>Pantoea</taxon>
    </lineage>
</organism>
<comment type="similarity">
    <text evidence="1">Belongs to the short-chain dehydrogenases/reductases (SDR) family.</text>
</comment>
<evidence type="ECO:0000313" key="3">
    <source>
        <dbReference type="Proteomes" id="UP000193558"/>
    </source>
</evidence>
<reference evidence="2 3" key="1">
    <citation type="journal article" date="2017" name="Antonie Van Leeuwenhoek">
        <title>Phylogenomic resolution of the bacterial genus Pantoea and its relationship with Erwinia and Tatumella.</title>
        <authorList>
            <person name="Palmer M."/>
            <person name="Steenkamp E.T."/>
            <person name="Coetzee M.P."/>
            <person name="Chan W.Y."/>
            <person name="van Zyl E."/>
            <person name="De Maayer P."/>
            <person name="Coutinho T.A."/>
            <person name="Blom J."/>
            <person name="Smits T.H."/>
            <person name="Duffy B."/>
            <person name="Venter S.N."/>
        </authorList>
    </citation>
    <scope>NUCLEOTIDE SEQUENCE [LARGE SCALE GENOMIC DNA]</scope>
    <source>
        <strain evidence="2 3">LMG 26275</strain>
    </source>
</reference>
<dbReference type="PANTHER" id="PTHR42760">
    <property type="entry name" value="SHORT-CHAIN DEHYDROGENASES/REDUCTASES FAMILY MEMBER"/>
    <property type="match status" value="1"/>
</dbReference>
<evidence type="ECO:0008006" key="4">
    <source>
        <dbReference type="Google" id="ProtNLM"/>
    </source>
</evidence>
<dbReference type="InterPro" id="IPR020904">
    <property type="entry name" value="Sc_DH/Rdtase_CS"/>
</dbReference>
<dbReference type="FunFam" id="3.40.50.720:FF:000084">
    <property type="entry name" value="Short-chain dehydrogenase reductase"/>
    <property type="match status" value="1"/>
</dbReference>
<dbReference type="PRINTS" id="PR00080">
    <property type="entry name" value="SDRFAMILY"/>
</dbReference>
<dbReference type="Pfam" id="PF13561">
    <property type="entry name" value="adh_short_C2"/>
    <property type="match status" value="1"/>
</dbReference>
<gene>
    <name evidence="2" type="ORF">HA51_04710</name>
</gene>
<dbReference type="EMBL" id="MLFR01000002">
    <property type="protein sequence ID" value="ORM71183.1"/>
    <property type="molecule type" value="Genomic_DNA"/>
</dbReference>
<accession>A0A1X1D3D2</accession>
<dbReference type="PANTHER" id="PTHR42760:SF121">
    <property type="entry name" value="3-OXOACYL-(ACYL-CARRIER-PROTEIN) REDUCTASE"/>
    <property type="match status" value="1"/>
</dbReference>
<dbReference type="PROSITE" id="PS00061">
    <property type="entry name" value="ADH_SHORT"/>
    <property type="match status" value="1"/>
</dbReference>
<dbReference type="GO" id="GO:0048038">
    <property type="term" value="F:quinone binding"/>
    <property type="evidence" value="ECO:0007669"/>
    <property type="project" value="TreeGrafter"/>
</dbReference>
<evidence type="ECO:0000313" key="2">
    <source>
        <dbReference type="EMBL" id="ORM71183.1"/>
    </source>
</evidence>
<dbReference type="Proteomes" id="UP000193558">
    <property type="component" value="Unassembled WGS sequence"/>
</dbReference>
<dbReference type="AlphaFoldDB" id="A0A1X1D3D2"/>
<dbReference type="GO" id="GO:0016616">
    <property type="term" value="F:oxidoreductase activity, acting on the CH-OH group of donors, NAD or NADP as acceptor"/>
    <property type="evidence" value="ECO:0007669"/>
    <property type="project" value="TreeGrafter"/>
</dbReference>
<protein>
    <recommendedName>
        <fullName evidence="4">Diacetyl reductase [(S)-acetoin forming]</fullName>
    </recommendedName>
</protein>
<dbReference type="InterPro" id="IPR002347">
    <property type="entry name" value="SDR_fam"/>
</dbReference>
<dbReference type="SUPFAM" id="SSF51735">
    <property type="entry name" value="NAD(P)-binding Rossmann-fold domains"/>
    <property type="match status" value="1"/>
</dbReference>
<dbReference type="Gene3D" id="3.40.50.720">
    <property type="entry name" value="NAD(P)-binding Rossmann-like Domain"/>
    <property type="match status" value="1"/>
</dbReference>
<comment type="caution">
    <text evidence="2">The sequence shown here is derived from an EMBL/GenBank/DDBJ whole genome shotgun (WGS) entry which is preliminary data.</text>
</comment>
<dbReference type="PRINTS" id="PR00081">
    <property type="entry name" value="GDHRDH"/>
</dbReference>
<proteinExistence type="inferred from homology"/>
<dbReference type="GO" id="GO:0006633">
    <property type="term" value="P:fatty acid biosynthetic process"/>
    <property type="evidence" value="ECO:0007669"/>
    <property type="project" value="TreeGrafter"/>
</dbReference>
<dbReference type="RefSeq" id="WP_084932495.1">
    <property type="nucleotide sequence ID" value="NZ_MLFR01000002.1"/>
</dbReference>
<evidence type="ECO:0000256" key="1">
    <source>
        <dbReference type="ARBA" id="ARBA00006484"/>
    </source>
</evidence>
<dbReference type="OrthoDB" id="5898578at2"/>
<dbReference type="InterPro" id="IPR036291">
    <property type="entry name" value="NAD(P)-bd_dom_sf"/>
</dbReference>